<accession>A0A9P8LQJ3</accession>
<organism evidence="1 2">
    <name type="scientific">Spironucleus salmonicida</name>
    <dbReference type="NCBI Taxonomy" id="348837"/>
    <lineage>
        <taxon>Eukaryota</taxon>
        <taxon>Metamonada</taxon>
        <taxon>Diplomonadida</taxon>
        <taxon>Hexamitidae</taxon>
        <taxon>Hexamitinae</taxon>
        <taxon>Spironucleus</taxon>
    </lineage>
</organism>
<dbReference type="KEGG" id="ssao:94300674"/>
<evidence type="ECO:0000313" key="1">
    <source>
        <dbReference type="EMBL" id="KAH0572441.1"/>
    </source>
</evidence>
<dbReference type="AlphaFoldDB" id="A0A9P8LQJ3"/>
<evidence type="ECO:0000313" key="2">
    <source>
        <dbReference type="Proteomes" id="UP000018208"/>
    </source>
</evidence>
<protein>
    <submittedName>
        <fullName evidence="1">Uncharacterized protein</fullName>
    </submittedName>
</protein>
<dbReference type="EMBL" id="AUWU02000006">
    <property type="protein sequence ID" value="KAH0572441.1"/>
    <property type="molecule type" value="Genomic_DNA"/>
</dbReference>
<dbReference type="RefSeq" id="XP_067763214.1">
    <property type="nucleotide sequence ID" value="XM_067910458.1"/>
</dbReference>
<comment type="caution">
    <text evidence="1">The sequence shown here is derived from an EMBL/GenBank/DDBJ whole genome shotgun (WGS) entry which is preliminary data.</text>
</comment>
<gene>
    <name evidence="1" type="ORF">SS50377_26651</name>
</gene>
<name>A0A9P8LQJ3_9EUKA</name>
<keyword evidence="2" id="KW-1185">Reference proteome</keyword>
<dbReference type="GeneID" id="94300674"/>
<dbReference type="Proteomes" id="UP000018208">
    <property type="component" value="Unassembled WGS sequence"/>
</dbReference>
<proteinExistence type="predicted"/>
<reference evidence="1 2" key="1">
    <citation type="journal article" date="2014" name="PLoS Genet.">
        <title>The Genome of Spironucleus salmonicida Highlights a Fish Pathogen Adapted to Fluctuating Environments.</title>
        <authorList>
            <person name="Xu F."/>
            <person name="Jerlstrom-Hultqvist J."/>
            <person name="Einarsson E."/>
            <person name="Astvaldsson A."/>
            <person name="Svard S.G."/>
            <person name="Andersson J.O."/>
        </authorList>
    </citation>
    <scope>NUCLEOTIDE SEQUENCE [LARGE SCALE GENOMIC DNA]</scope>
    <source>
        <strain evidence="1 2">ATCC 50377</strain>
    </source>
</reference>
<sequence length="86" mass="10051">MIPPTPQPLKLDYFSRPTQKIHQISRTLANESFKQHSVQVPLVRPGMFKIDLPKQQSISDLLYDNETSFELLLSPVYGQKFGWRDY</sequence>